<dbReference type="PANTHER" id="PTHR30296:SF0">
    <property type="entry name" value="LACTATE UTILIZATION PROTEIN A"/>
    <property type="match status" value="1"/>
</dbReference>
<dbReference type="Proteomes" id="UP000807825">
    <property type="component" value="Unassembled WGS sequence"/>
</dbReference>
<reference evidence="2" key="1">
    <citation type="submission" date="2020-07" db="EMBL/GenBank/DDBJ databases">
        <title>Huge and variable diversity of episymbiotic CPR bacteria and DPANN archaea in groundwater ecosystems.</title>
        <authorList>
            <person name="He C.Y."/>
            <person name="Keren R."/>
            <person name="Whittaker M."/>
            <person name="Farag I.F."/>
            <person name="Doudna J."/>
            <person name="Cate J.H.D."/>
            <person name="Banfield J.F."/>
        </authorList>
    </citation>
    <scope>NUCLEOTIDE SEQUENCE</scope>
    <source>
        <strain evidence="2">NC_groundwater_1664_Pr3_B-0.1um_52_9</strain>
    </source>
</reference>
<protein>
    <submittedName>
        <fullName evidence="2">(Fe-S)-binding protein</fullName>
    </submittedName>
</protein>
<dbReference type="PANTHER" id="PTHR30296">
    <property type="entry name" value="UNCHARACTERIZED PROTEIN YKGE"/>
    <property type="match status" value="1"/>
</dbReference>
<organism evidence="2 3">
    <name type="scientific">Desulfomonile tiedjei</name>
    <dbReference type="NCBI Taxonomy" id="2358"/>
    <lineage>
        <taxon>Bacteria</taxon>
        <taxon>Pseudomonadati</taxon>
        <taxon>Thermodesulfobacteriota</taxon>
        <taxon>Desulfomonilia</taxon>
        <taxon>Desulfomonilales</taxon>
        <taxon>Desulfomonilaceae</taxon>
        <taxon>Desulfomonile</taxon>
    </lineage>
</organism>
<dbReference type="EMBL" id="JACRDE010000556">
    <property type="protein sequence ID" value="MBI5252042.1"/>
    <property type="molecule type" value="Genomic_DNA"/>
</dbReference>
<name>A0A9D6Z606_9BACT</name>
<feature type="domain" description="Cysteine-rich" evidence="1">
    <location>
        <begin position="133"/>
        <end position="217"/>
    </location>
</feature>
<proteinExistence type="predicted"/>
<evidence type="ECO:0000313" key="2">
    <source>
        <dbReference type="EMBL" id="MBI5252042.1"/>
    </source>
</evidence>
<evidence type="ECO:0000313" key="3">
    <source>
        <dbReference type="Proteomes" id="UP000807825"/>
    </source>
</evidence>
<comment type="caution">
    <text evidence="2">The sequence shown here is derived from an EMBL/GenBank/DDBJ whole genome shotgun (WGS) entry which is preliminary data.</text>
</comment>
<dbReference type="GO" id="GO:0005829">
    <property type="term" value="C:cytosol"/>
    <property type="evidence" value="ECO:0007669"/>
    <property type="project" value="TreeGrafter"/>
</dbReference>
<dbReference type="GO" id="GO:0016491">
    <property type="term" value="F:oxidoreductase activity"/>
    <property type="evidence" value="ECO:0007669"/>
    <property type="project" value="UniProtKB-ARBA"/>
</dbReference>
<evidence type="ECO:0000259" key="1">
    <source>
        <dbReference type="Pfam" id="PF02754"/>
    </source>
</evidence>
<gene>
    <name evidence="2" type="ORF">HY912_21315</name>
</gene>
<dbReference type="AlphaFoldDB" id="A0A9D6Z606"/>
<accession>A0A9D6Z606</accession>
<dbReference type="InterPro" id="IPR004017">
    <property type="entry name" value="Cys_rich_dom"/>
</dbReference>
<dbReference type="Pfam" id="PF02754">
    <property type="entry name" value="CCG"/>
    <property type="match status" value="2"/>
</dbReference>
<feature type="domain" description="Cysteine-rich" evidence="1">
    <location>
        <begin position="3"/>
        <end position="85"/>
    </location>
</feature>
<sequence length="242" mass="26398">MRVQLFGTCMIDTFFPETGMSVMKLLRHFGVDVSYPKGQTCCGKPANSGGYARESRKAAEQFISVFEGSKDPIVTPSGSCASMVKNHYHHLFKDNTMMRDKALAVADRTYELTQFLVHELKVHEAGLSGKGKITYHASCQLTRELGVKEEPLLLLQSLNGAEFIPMPYADRCCGFGGVFMAKMPEISTALADEKLDTVLSTGADTVTGCDHGCLMNIADAVRRRGARIAVKHIATVLAEGLK</sequence>